<dbReference type="InterPro" id="IPR016024">
    <property type="entry name" value="ARM-type_fold"/>
</dbReference>
<dbReference type="VEuPathDB" id="CryptoDB:CMU_002060"/>
<dbReference type="InterPro" id="IPR002553">
    <property type="entry name" value="Clathrin/coatomer_adapt-like_N"/>
</dbReference>
<dbReference type="OMA" id="NPPEVQW"/>
<dbReference type="GO" id="GO:0016192">
    <property type="term" value="P:vesicle-mediated transport"/>
    <property type="evidence" value="ECO:0007669"/>
    <property type="project" value="InterPro"/>
</dbReference>
<dbReference type="Proteomes" id="UP000001460">
    <property type="component" value="Unassembled WGS sequence"/>
</dbReference>
<feature type="domain" description="Clathrin/coatomer adaptor adaptin-like N-terminal" evidence="7">
    <location>
        <begin position="13"/>
        <end position="577"/>
    </location>
</feature>
<name>B6AGJ4_CRYMR</name>
<evidence type="ECO:0000259" key="7">
    <source>
        <dbReference type="Pfam" id="PF01602"/>
    </source>
</evidence>
<dbReference type="OrthoDB" id="10254310at2759"/>
<sequence>MSDRRYFQSTKRGEIQELKDELHSANKDRKKEAVKKVIAAMTIGKDVSSLFPDVVNCMQTGCIELKKLVYLYVINYAKVQPKLAILAVNTFFKDSMDPNPLIRSLAIRTMGYIRLEQITEYLVEPLRRCCSDQDPYVRKTAAICIAKLYDISPSLMEEQGFFCLLKEMLADQNAMVVANTVSSLLEIHEMYIIKNRPIPKFGYYEDNEEVEDPDIVDQSAKNLCQLLLNEIEKKQILIALNECTEWGQIYILDMISEWQVNSEEESKSILERITSRLSHVNPAVVLAAIRAVLKLISNINKKDEIIINTMKKLKPPLITLLTTSLPEVQYIILRNVQLIVQFNPCFLQSEYRVFYCKYNDPIYIKIEKLNILFRLANKQDSTDLLAELKEYSTDTDIDFARNSIRVIGRLAIKIQEISKDCIDLLIELITENCQDHIIQESIISFRDILRCYPILFSQIISSIWDISERIIEYESRAAFVWIIGEFYEHIEAKFKENSLDNSQSIYIEDYLQNFVSVFLEENLTVQLQIITCIVKCFLKSPLKYQQLVTDILKIATTQIENPDIRDKAYIYWRLLSSNPENTRRVILSHKPTITTQSFDLEPYLLKELLGQIGLTSSVYHKIPSLFVSAKITQSIKNNISSEDIDDFGDNDLNINNNKVNSNLEVLNLDSCENNNSQKSITQCQDGNSNHIENNITELLDLETTINTPIQKSNINTPIKENSEVNNNTVDLLSL</sequence>
<dbReference type="EMBL" id="DS989732">
    <property type="protein sequence ID" value="EEA07335.1"/>
    <property type="molecule type" value="Genomic_DNA"/>
</dbReference>
<gene>
    <name evidence="8" type="ORF">CMU_002060</name>
</gene>
<dbReference type="STRING" id="441375.B6AGJ4"/>
<dbReference type="eggNOG" id="KOG1061">
    <property type="taxonomic scope" value="Eukaryota"/>
</dbReference>
<dbReference type="InterPro" id="IPR016342">
    <property type="entry name" value="AP_complex_bsu_1_2_4"/>
</dbReference>
<dbReference type="AlphaFoldDB" id="B6AGJ4"/>
<evidence type="ECO:0000256" key="5">
    <source>
        <dbReference type="ARBA" id="ARBA00023136"/>
    </source>
</evidence>
<evidence type="ECO:0000256" key="1">
    <source>
        <dbReference type="ARBA" id="ARBA00004308"/>
    </source>
</evidence>
<keyword evidence="5 6" id="KW-0472">Membrane</keyword>
<dbReference type="GeneID" id="6996761"/>
<evidence type="ECO:0000313" key="8">
    <source>
        <dbReference type="EMBL" id="EEA07335.1"/>
    </source>
</evidence>
<dbReference type="InterPro" id="IPR011989">
    <property type="entry name" value="ARM-like"/>
</dbReference>
<keyword evidence="3 6" id="KW-0813">Transport</keyword>
<evidence type="ECO:0000256" key="6">
    <source>
        <dbReference type="PIRNR" id="PIRNR002291"/>
    </source>
</evidence>
<dbReference type="PANTHER" id="PTHR11134">
    <property type="entry name" value="ADAPTOR COMPLEX SUBUNIT BETA FAMILY MEMBER"/>
    <property type="match status" value="1"/>
</dbReference>
<dbReference type="GO" id="GO:0030117">
    <property type="term" value="C:membrane coat"/>
    <property type="evidence" value="ECO:0007669"/>
    <property type="project" value="InterPro"/>
</dbReference>
<protein>
    <recommendedName>
        <fullName evidence="6">AP complex subunit beta</fullName>
    </recommendedName>
</protein>
<dbReference type="Gene3D" id="1.25.10.10">
    <property type="entry name" value="Leucine-rich Repeat Variant"/>
    <property type="match status" value="1"/>
</dbReference>
<dbReference type="SUPFAM" id="SSF48371">
    <property type="entry name" value="ARM repeat"/>
    <property type="match status" value="1"/>
</dbReference>
<accession>B6AGJ4</accession>
<dbReference type="InterPro" id="IPR026739">
    <property type="entry name" value="AP_beta"/>
</dbReference>
<dbReference type="Pfam" id="PF01602">
    <property type="entry name" value="Adaptin_N"/>
    <property type="match status" value="1"/>
</dbReference>
<keyword evidence="9" id="KW-1185">Reference proteome</keyword>
<evidence type="ECO:0000313" key="9">
    <source>
        <dbReference type="Proteomes" id="UP000001460"/>
    </source>
</evidence>
<evidence type="ECO:0000256" key="2">
    <source>
        <dbReference type="ARBA" id="ARBA00006613"/>
    </source>
</evidence>
<dbReference type="GO" id="GO:0012505">
    <property type="term" value="C:endomembrane system"/>
    <property type="evidence" value="ECO:0007669"/>
    <property type="project" value="UniProtKB-SubCell"/>
</dbReference>
<evidence type="ECO:0000256" key="3">
    <source>
        <dbReference type="ARBA" id="ARBA00022448"/>
    </source>
</evidence>
<dbReference type="GO" id="GO:0006886">
    <property type="term" value="P:intracellular protein transport"/>
    <property type="evidence" value="ECO:0007669"/>
    <property type="project" value="InterPro"/>
</dbReference>
<proteinExistence type="inferred from homology"/>
<dbReference type="PIRSF" id="PIRSF002291">
    <property type="entry name" value="AP_complex_beta"/>
    <property type="match status" value="1"/>
</dbReference>
<dbReference type="RefSeq" id="XP_002141684.1">
    <property type="nucleotide sequence ID" value="XM_002141648.1"/>
</dbReference>
<organism evidence="8 9">
    <name type="scientific">Cryptosporidium muris (strain RN66)</name>
    <dbReference type="NCBI Taxonomy" id="441375"/>
    <lineage>
        <taxon>Eukaryota</taxon>
        <taxon>Sar</taxon>
        <taxon>Alveolata</taxon>
        <taxon>Apicomplexa</taxon>
        <taxon>Conoidasida</taxon>
        <taxon>Coccidia</taxon>
        <taxon>Eucoccidiorida</taxon>
        <taxon>Eimeriorina</taxon>
        <taxon>Cryptosporidiidae</taxon>
        <taxon>Cryptosporidium</taxon>
    </lineage>
</organism>
<keyword evidence="4 6" id="KW-0653">Protein transport</keyword>
<comment type="similarity">
    <text evidence="2 6">Belongs to the adaptor complexes large subunit family.</text>
</comment>
<evidence type="ECO:0000256" key="4">
    <source>
        <dbReference type="ARBA" id="ARBA00022927"/>
    </source>
</evidence>
<comment type="subcellular location">
    <subcellularLocation>
        <location evidence="1">Endomembrane system</location>
    </subcellularLocation>
</comment>
<reference evidence="8" key="1">
    <citation type="submission" date="2008-06" db="EMBL/GenBank/DDBJ databases">
        <authorList>
            <person name="Lorenzi H."/>
            <person name="Inman J."/>
            <person name="Miller J."/>
            <person name="Schobel S."/>
            <person name="Amedeo P."/>
            <person name="Caler E.V."/>
            <person name="da Silva J."/>
        </authorList>
    </citation>
    <scope>NUCLEOTIDE SEQUENCE [LARGE SCALE GENOMIC DNA]</scope>
    <source>
        <strain evidence="8">RN66</strain>
    </source>
</reference>
<dbReference type="GO" id="GO:0030276">
    <property type="term" value="F:clathrin binding"/>
    <property type="evidence" value="ECO:0007669"/>
    <property type="project" value="InterPro"/>
</dbReference>